<dbReference type="PANTHER" id="PTHR23155:SF1137">
    <property type="entry name" value="OS08G0387700 PROTEIN"/>
    <property type="match status" value="1"/>
</dbReference>
<dbReference type="InterPro" id="IPR032675">
    <property type="entry name" value="LRR_dom_sf"/>
</dbReference>
<dbReference type="Pfam" id="PF23559">
    <property type="entry name" value="WHD_DRP"/>
    <property type="match status" value="1"/>
</dbReference>
<dbReference type="Pfam" id="PF00931">
    <property type="entry name" value="NB-ARC"/>
    <property type="match status" value="1"/>
</dbReference>
<sequence>MWENLMSVLPRNNKKSRVITTTRMSNVASSRSPRSNGHIYEMESLNDADSKELFSKIIFDHKGKCPKALDEIADEILKKCGGIPLAIITLASLLAKKPKTRKEWKRVKSSIGNACELEGMRQTLSLSFYDLSYDLRNCFLSFSSFPEDYEIDRERLVLRWIAEGFISGKEQQELMEEEGNNYFNELVNRSLIQPIDIQYNGSARACRVHDLMLELIVSLSKEENFITTLNGPECLPMPSKIRWLSLHSNENEVMQVVTNNRRHVRSVSFFPPVAQLPPFVEFQAMRVFDVKGCQFGEHKKMKNMESLIQLKYLNLAYTNVTELPKEIGEVHFLETLDVRNCQIQSLPPSLCQLQKLVRLFVSLGVTLPDKIGKMQALEELSHVAILCNSLNFVKALGELTKLRVFRVDCRVPRSMRSLKDVIHLEIKLDRMEEEDLHIIRDMSHSLLFLKIHLEITPEERLIIDSEGFECLKQFEFCCVGMGLKFVQGAMPDLEKLDLDIGVRKTMSKYGGFDFGIKNLEALKHVGVKLDCQYAENREIQSAEATIRSGVLPRRIMPQIQRIGIASCSQETLILFHLFLFHCSYINQQSFDLLKVCVPSVQK</sequence>
<proteinExistence type="predicted"/>
<feature type="domain" description="Disease resistance protein winged helix" evidence="4">
    <location>
        <begin position="145"/>
        <end position="216"/>
    </location>
</feature>
<name>A3BSR4_ORYSJ</name>
<dbReference type="InterPro" id="IPR002182">
    <property type="entry name" value="NB-ARC"/>
</dbReference>
<dbReference type="GO" id="GO:0009626">
    <property type="term" value="P:plant-type hypersensitive response"/>
    <property type="evidence" value="ECO:0007669"/>
    <property type="project" value="UniProtKB-ARBA"/>
</dbReference>
<keyword evidence="2" id="KW-0611">Plant defense</keyword>
<dbReference type="PANTHER" id="PTHR23155">
    <property type="entry name" value="DISEASE RESISTANCE PROTEIN RP"/>
    <property type="match status" value="1"/>
</dbReference>
<reference evidence="6" key="1">
    <citation type="journal article" date="2005" name="PLoS Biol.">
        <title>The genomes of Oryza sativa: a history of duplications.</title>
        <authorList>
            <person name="Yu J."/>
            <person name="Wang J."/>
            <person name="Lin W."/>
            <person name="Li S."/>
            <person name="Li H."/>
            <person name="Zhou J."/>
            <person name="Ni P."/>
            <person name="Dong W."/>
            <person name="Hu S."/>
            <person name="Zeng C."/>
            <person name="Zhang J."/>
            <person name="Zhang Y."/>
            <person name="Li R."/>
            <person name="Xu Z."/>
            <person name="Li S."/>
            <person name="Li X."/>
            <person name="Zheng H."/>
            <person name="Cong L."/>
            <person name="Lin L."/>
            <person name="Yin J."/>
            <person name="Geng J."/>
            <person name="Li G."/>
            <person name="Shi J."/>
            <person name="Liu J."/>
            <person name="Lv H."/>
            <person name="Li J."/>
            <person name="Wang J."/>
            <person name="Deng Y."/>
            <person name="Ran L."/>
            <person name="Shi X."/>
            <person name="Wang X."/>
            <person name="Wu Q."/>
            <person name="Li C."/>
            <person name="Ren X."/>
            <person name="Wang J."/>
            <person name="Wang X."/>
            <person name="Li D."/>
            <person name="Liu D."/>
            <person name="Zhang X."/>
            <person name="Ji Z."/>
            <person name="Zhao W."/>
            <person name="Sun Y."/>
            <person name="Zhang Z."/>
            <person name="Bao J."/>
            <person name="Han Y."/>
            <person name="Dong L."/>
            <person name="Ji J."/>
            <person name="Chen P."/>
            <person name="Wu S."/>
            <person name="Liu J."/>
            <person name="Xiao Y."/>
            <person name="Bu D."/>
            <person name="Tan J."/>
            <person name="Yang L."/>
            <person name="Ye C."/>
            <person name="Zhang J."/>
            <person name="Xu J."/>
            <person name="Zhou Y."/>
            <person name="Yu Y."/>
            <person name="Zhang B."/>
            <person name="Zhuang S."/>
            <person name="Wei H."/>
            <person name="Liu B."/>
            <person name="Lei M."/>
            <person name="Yu H."/>
            <person name="Li Y."/>
            <person name="Xu H."/>
            <person name="Wei S."/>
            <person name="He X."/>
            <person name="Fang L."/>
            <person name="Zhang Z."/>
            <person name="Zhang Y."/>
            <person name="Huang X."/>
            <person name="Su Z."/>
            <person name="Tong W."/>
            <person name="Li J."/>
            <person name="Tong Z."/>
            <person name="Li S."/>
            <person name="Ye J."/>
            <person name="Wang L."/>
            <person name="Fang L."/>
            <person name="Lei T."/>
            <person name="Chen C."/>
            <person name="Chen H."/>
            <person name="Xu Z."/>
            <person name="Li H."/>
            <person name="Huang H."/>
            <person name="Zhang F."/>
            <person name="Xu H."/>
            <person name="Li N."/>
            <person name="Zhao C."/>
            <person name="Li S."/>
            <person name="Dong L."/>
            <person name="Huang Y."/>
            <person name="Li L."/>
            <person name="Xi Y."/>
            <person name="Qi Q."/>
            <person name="Li W."/>
            <person name="Zhang B."/>
            <person name="Hu W."/>
            <person name="Zhang Y."/>
            <person name="Tian X."/>
            <person name="Jiao Y."/>
            <person name="Liang X."/>
            <person name="Jin J."/>
            <person name="Gao L."/>
            <person name="Zheng W."/>
            <person name="Hao B."/>
            <person name="Liu S."/>
            <person name="Wang W."/>
            <person name="Yuan L."/>
            <person name="Cao M."/>
            <person name="McDermott J."/>
            <person name="Samudrala R."/>
            <person name="Wang J."/>
            <person name="Wong G.K."/>
            <person name="Yang H."/>
        </authorList>
    </citation>
    <scope>NUCLEOTIDE SEQUENCE [LARGE SCALE GENOMIC DNA]</scope>
</reference>
<dbReference type="GO" id="GO:0042742">
    <property type="term" value="P:defense response to bacterium"/>
    <property type="evidence" value="ECO:0007669"/>
    <property type="project" value="UniProtKB-ARBA"/>
</dbReference>
<dbReference type="AlphaFoldDB" id="A3BSR4"/>
<feature type="domain" description="NB-ARC" evidence="3">
    <location>
        <begin position="2"/>
        <end position="62"/>
    </location>
</feature>
<dbReference type="Gene3D" id="1.10.10.10">
    <property type="entry name" value="Winged helix-like DNA-binding domain superfamily/Winged helix DNA-binding domain"/>
    <property type="match status" value="1"/>
</dbReference>
<dbReference type="SUPFAM" id="SSF52540">
    <property type="entry name" value="P-loop containing nucleoside triphosphate hydrolases"/>
    <property type="match status" value="1"/>
</dbReference>
<dbReference type="InterPro" id="IPR055414">
    <property type="entry name" value="LRR_R13L4/SHOC2-like"/>
</dbReference>
<dbReference type="Gene3D" id="1.10.8.430">
    <property type="entry name" value="Helical domain of apoptotic protease-activating factors"/>
    <property type="match status" value="1"/>
</dbReference>
<dbReference type="Gene3D" id="3.80.10.10">
    <property type="entry name" value="Ribonuclease Inhibitor"/>
    <property type="match status" value="1"/>
</dbReference>
<evidence type="ECO:0000313" key="6">
    <source>
        <dbReference type="EMBL" id="EAZ42603.1"/>
    </source>
</evidence>
<gene>
    <name evidence="6" type="ORF">OsJ_27168</name>
</gene>
<dbReference type="InterPro" id="IPR058922">
    <property type="entry name" value="WHD_DRP"/>
</dbReference>
<protein>
    <submittedName>
        <fullName evidence="6">Uncharacterized protein</fullName>
    </submittedName>
</protein>
<dbReference type="InterPro" id="IPR042197">
    <property type="entry name" value="Apaf_helical"/>
</dbReference>
<dbReference type="InterPro" id="IPR044974">
    <property type="entry name" value="Disease_R_plants"/>
</dbReference>
<dbReference type="GO" id="GO:0043531">
    <property type="term" value="F:ADP binding"/>
    <property type="evidence" value="ECO:0007669"/>
    <property type="project" value="InterPro"/>
</dbReference>
<reference evidence="6" key="2">
    <citation type="submission" date="2008-12" db="EMBL/GenBank/DDBJ databases">
        <title>Improved gene annotation of the rice (Oryza sativa) genomes.</title>
        <authorList>
            <person name="Wang J."/>
            <person name="Li R."/>
            <person name="Fan W."/>
            <person name="Huang Q."/>
            <person name="Zhang J."/>
            <person name="Zhou Y."/>
            <person name="Hu Y."/>
            <person name="Zi S."/>
            <person name="Li J."/>
            <person name="Ni P."/>
            <person name="Zheng H."/>
            <person name="Zhang Y."/>
            <person name="Zhao M."/>
            <person name="Hao Q."/>
            <person name="McDermott J."/>
            <person name="Samudrala R."/>
            <person name="Kristiansen K."/>
            <person name="Wong G.K.-S."/>
        </authorList>
    </citation>
    <scope>NUCLEOTIDE SEQUENCE</scope>
</reference>
<evidence type="ECO:0000259" key="4">
    <source>
        <dbReference type="Pfam" id="PF23559"/>
    </source>
</evidence>
<dbReference type="InterPro" id="IPR027417">
    <property type="entry name" value="P-loop_NTPase"/>
</dbReference>
<organism evidence="6">
    <name type="scientific">Oryza sativa subsp. japonica</name>
    <name type="common">Rice</name>
    <dbReference type="NCBI Taxonomy" id="39947"/>
    <lineage>
        <taxon>Eukaryota</taxon>
        <taxon>Viridiplantae</taxon>
        <taxon>Streptophyta</taxon>
        <taxon>Embryophyta</taxon>
        <taxon>Tracheophyta</taxon>
        <taxon>Spermatophyta</taxon>
        <taxon>Magnoliopsida</taxon>
        <taxon>Liliopsida</taxon>
        <taxon>Poales</taxon>
        <taxon>Poaceae</taxon>
        <taxon>BOP clade</taxon>
        <taxon>Oryzoideae</taxon>
        <taxon>Oryzeae</taxon>
        <taxon>Oryzinae</taxon>
        <taxon>Oryza</taxon>
        <taxon>Oryza sativa</taxon>
    </lineage>
</organism>
<accession>A3BSR4</accession>
<evidence type="ECO:0000259" key="5">
    <source>
        <dbReference type="Pfam" id="PF23598"/>
    </source>
</evidence>
<feature type="domain" description="Disease resistance R13L4/SHOC-2-like LRR" evidence="5">
    <location>
        <begin position="410"/>
        <end position="548"/>
    </location>
</feature>
<dbReference type="FunFam" id="1.10.10.10:FF:000322">
    <property type="entry name" value="Probable disease resistance protein At1g63360"/>
    <property type="match status" value="1"/>
</dbReference>
<dbReference type="Pfam" id="PF23598">
    <property type="entry name" value="LRR_14"/>
    <property type="match status" value="2"/>
</dbReference>
<dbReference type="GO" id="GO:0002758">
    <property type="term" value="P:innate immune response-activating signaling pathway"/>
    <property type="evidence" value="ECO:0007669"/>
    <property type="project" value="UniProtKB-ARBA"/>
</dbReference>
<dbReference type="InterPro" id="IPR036388">
    <property type="entry name" value="WH-like_DNA-bd_sf"/>
</dbReference>
<evidence type="ECO:0000259" key="3">
    <source>
        <dbReference type="Pfam" id="PF00931"/>
    </source>
</evidence>
<feature type="domain" description="Disease resistance R13L4/SHOC-2-like LRR" evidence="5">
    <location>
        <begin position="263"/>
        <end position="409"/>
    </location>
</feature>
<keyword evidence="1" id="KW-0677">Repeat</keyword>
<dbReference type="Proteomes" id="UP000007752">
    <property type="component" value="Chromosome 8"/>
</dbReference>
<dbReference type="SUPFAM" id="SSF52058">
    <property type="entry name" value="L domain-like"/>
    <property type="match status" value="1"/>
</dbReference>
<evidence type="ECO:0000256" key="2">
    <source>
        <dbReference type="ARBA" id="ARBA00022821"/>
    </source>
</evidence>
<dbReference type="EMBL" id="CM000145">
    <property type="protein sequence ID" value="EAZ42603.1"/>
    <property type="molecule type" value="Genomic_DNA"/>
</dbReference>
<evidence type="ECO:0000256" key="1">
    <source>
        <dbReference type="ARBA" id="ARBA00022737"/>
    </source>
</evidence>